<protein>
    <submittedName>
        <fullName evidence="3">Helix-turn-helix domain-containing protein</fullName>
    </submittedName>
</protein>
<sequence length="302" mass="32837">MPVDDVDRLGKRILERLTVLEISQAEAARRAGVAPSWLSDLLKGRKKSVQSHNLTRMARALLTTPSYLMGESSDPTPREVQSADELAKLLPEFLSAPPIARRLPPNADLATESGRRRPFRANTPKITQSFISPAMLQTLRRHWDETLGPDPRTRIPLFTEPVKGIAGAVQGGTGLPVSTLSLPVLEGSTGAYALAMPDDSMMPAIEPYSLVYAKPSILFFGGMAALRVVDPEAGPVFLVRTLLEKTDTSLCVATLAHGQPQLIPLDTVRSIHPVYAVGRDPALYGPEGQDQPEDIHWENGDL</sequence>
<dbReference type="Gene3D" id="1.10.260.40">
    <property type="entry name" value="lambda repressor-like DNA-binding domains"/>
    <property type="match status" value="1"/>
</dbReference>
<evidence type="ECO:0000313" key="3">
    <source>
        <dbReference type="EMBL" id="MFC3704279.1"/>
    </source>
</evidence>
<keyword evidence="4" id="KW-1185">Reference proteome</keyword>
<dbReference type="RefSeq" id="WP_380095745.1">
    <property type="nucleotide sequence ID" value="NZ_JBHRYD010000001.1"/>
</dbReference>
<dbReference type="InterPro" id="IPR001387">
    <property type="entry name" value="Cro/C1-type_HTH"/>
</dbReference>
<evidence type="ECO:0000313" key="4">
    <source>
        <dbReference type="Proteomes" id="UP001595613"/>
    </source>
</evidence>
<feature type="region of interest" description="Disordered" evidence="1">
    <location>
        <begin position="282"/>
        <end position="302"/>
    </location>
</feature>
<feature type="domain" description="HTH cro/C1-type" evidence="2">
    <location>
        <begin position="22"/>
        <end position="68"/>
    </location>
</feature>
<proteinExistence type="predicted"/>
<reference evidence="4" key="1">
    <citation type="journal article" date="2019" name="Int. J. Syst. Evol. Microbiol.">
        <title>The Global Catalogue of Microorganisms (GCM) 10K type strain sequencing project: providing services to taxonomists for standard genome sequencing and annotation.</title>
        <authorList>
            <consortium name="The Broad Institute Genomics Platform"/>
            <consortium name="The Broad Institute Genome Sequencing Center for Infectious Disease"/>
            <person name="Wu L."/>
            <person name="Ma J."/>
        </authorList>
    </citation>
    <scope>NUCLEOTIDE SEQUENCE [LARGE SCALE GENOMIC DNA]</scope>
    <source>
        <strain evidence="4">KCTC 42281</strain>
    </source>
</reference>
<dbReference type="PROSITE" id="PS50943">
    <property type="entry name" value="HTH_CROC1"/>
    <property type="match status" value="1"/>
</dbReference>
<feature type="compositionally biased region" description="Basic and acidic residues" evidence="1">
    <location>
        <begin position="293"/>
        <end position="302"/>
    </location>
</feature>
<dbReference type="SUPFAM" id="SSF47413">
    <property type="entry name" value="lambda repressor-like DNA-binding domains"/>
    <property type="match status" value="1"/>
</dbReference>
<accession>A0ABV7WZH6</accession>
<comment type="caution">
    <text evidence="3">The sequence shown here is derived from an EMBL/GenBank/DDBJ whole genome shotgun (WGS) entry which is preliminary data.</text>
</comment>
<name>A0ABV7WZH6_9HYPH</name>
<dbReference type="SMART" id="SM00530">
    <property type="entry name" value="HTH_XRE"/>
    <property type="match status" value="1"/>
</dbReference>
<dbReference type="EMBL" id="JBHRYD010000001">
    <property type="protein sequence ID" value="MFC3704279.1"/>
    <property type="molecule type" value="Genomic_DNA"/>
</dbReference>
<organism evidence="3 4">
    <name type="scientific">Devosia honganensis</name>
    <dbReference type="NCBI Taxonomy" id="1610527"/>
    <lineage>
        <taxon>Bacteria</taxon>
        <taxon>Pseudomonadati</taxon>
        <taxon>Pseudomonadota</taxon>
        <taxon>Alphaproteobacteria</taxon>
        <taxon>Hyphomicrobiales</taxon>
        <taxon>Devosiaceae</taxon>
        <taxon>Devosia</taxon>
    </lineage>
</organism>
<dbReference type="InterPro" id="IPR010982">
    <property type="entry name" value="Lambda_DNA-bd_dom_sf"/>
</dbReference>
<dbReference type="Proteomes" id="UP001595613">
    <property type="component" value="Unassembled WGS sequence"/>
</dbReference>
<gene>
    <name evidence="3" type="ORF">ACFOOL_05860</name>
</gene>
<evidence type="ECO:0000259" key="2">
    <source>
        <dbReference type="PROSITE" id="PS50943"/>
    </source>
</evidence>
<evidence type="ECO:0000256" key="1">
    <source>
        <dbReference type="SAM" id="MobiDB-lite"/>
    </source>
</evidence>
<dbReference type="Pfam" id="PF01381">
    <property type="entry name" value="HTH_3"/>
    <property type="match status" value="1"/>
</dbReference>
<dbReference type="CDD" id="cd00093">
    <property type="entry name" value="HTH_XRE"/>
    <property type="match status" value="1"/>
</dbReference>